<sequence>MIAARRLRSAASLLRHYCSCKTEWDDKFVGSVKFYNGQVLVGKGTSDWPADLEVSNDIKSKFPEKSTRFNFSDSPDGSITVLDGQVNPSTPHVVVCTHQSKDARCGKHGNEIYEMFKSMASENISLHKSSHFGGHKYAGNVIVYPPGDWYGLITSENAKDFWKTVMLDRKVLWKNWRGRMGLTQEQQRALHTSYQPNANTINISYRLRDDSIHQLKVPIGKKIMEVGVEHELNEGECGGNLECATCHVVLPKSYYDKLPAPSIAEEDMLEYAMGLSDTSRLSCQLVASPELEGCEFFIPQKKTAKPPPSSAYYNSSL</sequence>
<accession>A0A507C882</accession>
<dbReference type="InterPro" id="IPR001055">
    <property type="entry name" value="Adrenodoxin-like"/>
</dbReference>
<keyword evidence="1" id="KW-0001">2Fe-2S</keyword>
<dbReference type="CDD" id="cd03062">
    <property type="entry name" value="TRX_Fd_Sucrase"/>
    <property type="match status" value="1"/>
</dbReference>
<dbReference type="InterPro" id="IPR036010">
    <property type="entry name" value="2Fe-2S_ferredoxin-like_sf"/>
</dbReference>
<protein>
    <submittedName>
        <fullName evidence="5">Uncharacterized protein</fullName>
    </submittedName>
</protein>
<evidence type="ECO:0000256" key="1">
    <source>
        <dbReference type="ARBA" id="ARBA00022714"/>
    </source>
</evidence>
<evidence type="ECO:0000313" key="5">
    <source>
        <dbReference type="EMBL" id="TPX33705.1"/>
    </source>
</evidence>
<name>A0A507C882_9FUNG</name>
<keyword evidence="3" id="KW-0408">Iron</keyword>
<dbReference type="STRING" id="1806994.A0A507C882"/>
<dbReference type="PRINTS" id="PR00355">
    <property type="entry name" value="ADRENODOXIN"/>
</dbReference>
<evidence type="ECO:0000313" key="6">
    <source>
        <dbReference type="Proteomes" id="UP000319731"/>
    </source>
</evidence>
<organism evidence="5 6">
    <name type="scientific">Synchytrium microbalum</name>
    <dbReference type="NCBI Taxonomy" id="1806994"/>
    <lineage>
        <taxon>Eukaryota</taxon>
        <taxon>Fungi</taxon>
        <taxon>Fungi incertae sedis</taxon>
        <taxon>Chytridiomycota</taxon>
        <taxon>Chytridiomycota incertae sedis</taxon>
        <taxon>Chytridiomycetes</taxon>
        <taxon>Synchytriales</taxon>
        <taxon>Synchytriaceae</taxon>
        <taxon>Synchytrium</taxon>
    </lineage>
</organism>
<keyword evidence="4" id="KW-0411">Iron-sulfur</keyword>
<dbReference type="PANTHER" id="PTHR31902">
    <property type="entry name" value="ACTIN PATCHES DISTAL PROTEIN 1"/>
    <property type="match status" value="1"/>
</dbReference>
<dbReference type="GO" id="GO:0140647">
    <property type="term" value="P:P450-containing electron transport chain"/>
    <property type="evidence" value="ECO:0007669"/>
    <property type="project" value="InterPro"/>
</dbReference>
<dbReference type="GO" id="GO:0046872">
    <property type="term" value="F:metal ion binding"/>
    <property type="evidence" value="ECO:0007669"/>
    <property type="project" value="UniProtKB-KW"/>
</dbReference>
<dbReference type="Gene3D" id="3.40.30.10">
    <property type="entry name" value="Glutaredoxin"/>
    <property type="match status" value="1"/>
</dbReference>
<comment type="caution">
    <text evidence="5">The sequence shown here is derived from an EMBL/GenBank/DDBJ whole genome shotgun (WGS) entry which is preliminary data.</text>
</comment>
<proteinExistence type="predicted"/>
<evidence type="ECO:0000256" key="4">
    <source>
        <dbReference type="ARBA" id="ARBA00023014"/>
    </source>
</evidence>
<gene>
    <name evidence="5" type="ORF">SmJEL517_g03442</name>
</gene>
<dbReference type="InterPro" id="IPR012675">
    <property type="entry name" value="Beta-grasp_dom_sf"/>
</dbReference>
<dbReference type="SUPFAM" id="SSF52833">
    <property type="entry name" value="Thioredoxin-like"/>
    <property type="match status" value="1"/>
</dbReference>
<dbReference type="Proteomes" id="UP000319731">
    <property type="component" value="Unassembled WGS sequence"/>
</dbReference>
<dbReference type="OrthoDB" id="10253744at2759"/>
<keyword evidence="2" id="KW-0479">Metal-binding</keyword>
<dbReference type="Gene3D" id="3.10.20.30">
    <property type="match status" value="1"/>
</dbReference>
<dbReference type="GO" id="GO:0051537">
    <property type="term" value="F:2 iron, 2 sulfur cluster binding"/>
    <property type="evidence" value="ECO:0007669"/>
    <property type="project" value="UniProtKB-KW"/>
</dbReference>
<dbReference type="GeneID" id="42004667"/>
<dbReference type="RefSeq" id="XP_031024622.1">
    <property type="nucleotide sequence ID" value="XM_031169370.1"/>
</dbReference>
<dbReference type="PANTHER" id="PTHR31902:SF14">
    <property type="entry name" value="ACTIN PATCHES DISTAL PROTEIN 1"/>
    <property type="match status" value="1"/>
</dbReference>
<reference evidence="5 6" key="1">
    <citation type="journal article" date="2019" name="Sci. Rep.">
        <title>Comparative genomics of chytrid fungi reveal insights into the obligate biotrophic and pathogenic lifestyle of Synchytrium endobioticum.</title>
        <authorList>
            <person name="van de Vossenberg B.T.L.H."/>
            <person name="Warris S."/>
            <person name="Nguyen H.D.T."/>
            <person name="van Gent-Pelzer M.P.E."/>
            <person name="Joly D.L."/>
            <person name="van de Geest H.C."/>
            <person name="Bonants P.J.M."/>
            <person name="Smith D.S."/>
            <person name="Levesque C.A."/>
            <person name="van der Lee T.A.J."/>
        </authorList>
    </citation>
    <scope>NUCLEOTIDE SEQUENCE [LARGE SCALE GENOMIC DNA]</scope>
    <source>
        <strain evidence="5 6">JEL517</strain>
    </source>
</reference>
<dbReference type="InterPro" id="IPR001041">
    <property type="entry name" value="2Fe-2S_ferredoxin-type"/>
</dbReference>
<dbReference type="Pfam" id="PF06999">
    <property type="entry name" value="Suc_Fer-like"/>
    <property type="match status" value="1"/>
</dbReference>
<keyword evidence="6" id="KW-1185">Reference proteome</keyword>
<dbReference type="InterPro" id="IPR009737">
    <property type="entry name" value="Aim32/Apd1-like"/>
</dbReference>
<dbReference type="InterPro" id="IPR036249">
    <property type="entry name" value="Thioredoxin-like_sf"/>
</dbReference>
<dbReference type="CDD" id="cd00207">
    <property type="entry name" value="fer2"/>
    <property type="match status" value="1"/>
</dbReference>
<dbReference type="AlphaFoldDB" id="A0A507C882"/>
<evidence type="ECO:0000256" key="2">
    <source>
        <dbReference type="ARBA" id="ARBA00022723"/>
    </source>
</evidence>
<evidence type="ECO:0000256" key="3">
    <source>
        <dbReference type="ARBA" id="ARBA00023004"/>
    </source>
</evidence>
<dbReference type="SUPFAM" id="SSF54292">
    <property type="entry name" value="2Fe-2S ferredoxin-like"/>
    <property type="match status" value="1"/>
</dbReference>
<dbReference type="EMBL" id="QEAO01000018">
    <property type="protein sequence ID" value="TPX33705.1"/>
    <property type="molecule type" value="Genomic_DNA"/>
</dbReference>